<dbReference type="Proteomes" id="UP000821853">
    <property type="component" value="Chromosome 1"/>
</dbReference>
<evidence type="ECO:0000313" key="1">
    <source>
        <dbReference type="EMBL" id="KAH9363028.1"/>
    </source>
</evidence>
<evidence type="ECO:0008006" key="3">
    <source>
        <dbReference type="Google" id="ProtNLM"/>
    </source>
</evidence>
<comment type="caution">
    <text evidence="1">The sequence shown here is derived from an EMBL/GenBank/DDBJ whole genome shotgun (WGS) entry which is preliminary data.</text>
</comment>
<reference evidence="1 2" key="1">
    <citation type="journal article" date="2020" name="Cell">
        <title>Large-Scale Comparative Analyses of Tick Genomes Elucidate Their Genetic Diversity and Vector Capacities.</title>
        <authorList>
            <consortium name="Tick Genome and Microbiome Consortium (TIGMIC)"/>
            <person name="Jia N."/>
            <person name="Wang J."/>
            <person name="Shi W."/>
            <person name="Du L."/>
            <person name="Sun Y."/>
            <person name="Zhan W."/>
            <person name="Jiang J.F."/>
            <person name="Wang Q."/>
            <person name="Zhang B."/>
            <person name="Ji P."/>
            <person name="Bell-Sakyi L."/>
            <person name="Cui X.M."/>
            <person name="Yuan T.T."/>
            <person name="Jiang B.G."/>
            <person name="Yang W.F."/>
            <person name="Lam T.T."/>
            <person name="Chang Q.C."/>
            <person name="Ding S.J."/>
            <person name="Wang X.J."/>
            <person name="Zhu J.G."/>
            <person name="Ruan X.D."/>
            <person name="Zhao L."/>
            <person name="Wei J.T."/>
            <person name="Ye R.Z."/>
            <person name="Que T.C."/>
            <person name="Du C.H."/>
            <person name="Zhou Y.H."/>
            <person name="Cheng J.X."/>
            <person name="Dai P.F."/>
            <person name="Guo W.B."/>
            <person name="Han X.H."/>
            <person name="Huang E.J."/>
            <person name="Li L.F."/>
            <person name="Wei W."/>
            <person name="Gao Y.C."/>
            <person name="Liu J.Z."/>
            <person name="Shao H.Z."/>
            <person name="Wang X."/>
            <person name="Wang C.C."/>
            <person name="Yang T.C."/>
            <person name="Huo Q.B."/>
            <person name="Li W."/>
            <person name="Chen H.Y."/>
            <person name="Chen S.E."/>
            <person name="Zhou L.G."/>
            <person name="Ni X.B."/>
            <person name="Tian J.H."/>
            <person name="Sheng Y."/>
            <person name="Liu T."/>
            <person name="Pan Y.S."/>
            <person name="Xia L.Y."/>
            <person name="Li J."/>
            <person name="Zhao F."/>
            <person name="Cao W.C."/>
        </authorList>
    </citation>
    <scope>NUCLEOTIDE SEQUENCE [LARGE SCALE GENOMIC DNA]</scope>
    <source>
        <strain evidence="1">HaeL-2018</strain>
    </source>
</reference>
<dbReference type="OrthoDB" id="125347at2759"/>
<dbReference type="VEuPathDB" id="VectorBase:HLOH_048072"/>
<name>A0A9J6FLZ4_HAELO</name>
<organism evidence="1 2">
    <name type="scientific">Haemaphysalis longicornis</name>
    <name type="common">Bush tick</name>
    <dbReference type="NCBI Taxonomy" id="44386"/>
    <lineage>
        <taxon>Eukaryota</taxon>
        <taxon>Metazoa</taxon>
        <taxon>Ecdysozoa</taxon>
        <taxon>Arthropoda</taxon>
        <taxon>Chelicerata</taxon>
        <taxon>Arachnida</taxon>
        <taxon>Acari</taxon>
        <taxon>Parasitiformes</taxon>
        <taxon>Ixodida</taxon>
        <taxon>Ixodoidea</taxon>
        <taxon>Ixodidae</taxon>
        <taxon>Haemaphysalinae</taxon>
        <taxon>Haemaphysalis</taxon>
    </lineage>
</organism>
<evidence type="ECO:0000313" key="2">
    <source>
        <dbReference type="Proteomes" id="UP000821853"/>
    </source>
</evidence>
<protein>
    <recommendedName>
        <fullName evidence="3">DDE-1 domain-containing protein</fullName>
    </recommendedName>
</protein>
<dbReference type="EMBL" id="JABSTR010000001">
    <property type="protein sequence ID" value="KAH9363028.1"/>
    <property type="molecule type" value="Genomic_DNA"/>
</dbReference>
<sequence length="112" mass="12480">MYRKAVLRRMLSAYDASKRYNVDLLGAIHLLKISWKELAASKVANCFAHAGFSRARVSDPENDQLNEDWTCSDLHEAVHKIADREVEGDFETFAVTDATPPVVDPKVGCGDN</sequence>
<keyword evidence="2" id="KW-1185">Reference proteome</keyword>
<proteinExistence type="predicted"/>
<gene>
    <name evidence="1" type="ORF">HPB48_014190</name>
</gene>
<accession>A0A9J6FLZ4</accession>
<dbReference type="AlphaFoldDB" id="A0A9J6FLZ4"/>